<name>A0A0N9QXH7_9VIRU</name>
<protein>
    <recommendedName>
        <fullName evidence="3">NET domain-containing protein</fullName>
    </recommendedName>
</protein>
<organism evidence="1 2">
    <name type="scientific">Chrysochromulina ericina virus CeV-01B</name>
    <dbReference type="NCBI Taxonomy" id="3070830"/>
    <lineage>
        <taxon>Viruses</taxon>
        <taxon>Varidnaviria</taxon>
        <taxon>Bamfordvirae</taxon>
        <taxon>Nucleocytoviricota</taxon>
        <taxon>Megaviricetes</taxon>
        <taxon>Imitervirales</taxon>
        <taxon>Mesomimiviridae</taxon>
        <taxon>Tethysvirus</taxon>
        <taxon>Tethysvirus raunefjordenense</taxon>
    </lineage>
</organism>
<evidence type="ECO:0000313" key="2">
    <source>
        <dbReference type="Proteomes" id="UP000203826"/>
    </source>
</evidence>
<sequence>MSDIECLQKIKDVVEQYNKQQQLDILKIFIKDSVNISENSNGTFINLTDIQDSTIKKIQEYINFINIQNIKLIDIETTRKDIESSFFDKKKLLKSSEKLLE</sequence>
<dbReference type="Proteomes" id="UP000203826">
    <property type="component" value="Segment"/>
</dbReference>
<keyword evidence="2" id="KW-1185">Reference proteome</keyword>
<gene>
    <name evidence="1" type="ORF">ceV_304</name>
</gene>
<evidence type="ECO:0000313" key="1">
    <source>
        <dbReference type="EMBL" id="ALH23210.1"/>
    </source>
</evidence>
<accession>A0A0N9QXH7</accession>
<dbReference type="EMBL" id="KT820662">
    <property type="protein sequence ID" value="ALH23210.1"/>
    <property type="molecule type" value="Genomic_DNA"/>
</dbReference>
<evidence type="ECO:0008006" key="3">
    <source>
        <dbReference type="Google" id="ProtNLM"/>
    </source>
</evidence>
<reference evidence="1 2" key="1">
    <citation type="journal article" date="2015" name="Genome Announc.">
        <title>The 474-Kilobase-Pair Complete Genome Sequence of CeV-01B, a Virus Infecting Haptolina (Chrysochromulina) ericina (Prymnesiophyceae).</title>
        <authorList>
            <person name="Gallot-Lavallee L."/>
            <person name="Pagarete A."/>
            <person name="Legendre M."/>
            <person name="Santini S."/>
            <person name="Sandaa R.A."/>
            <person name="Himmelbauer H."/>
            <person name="Ogata H."/>
            <person name="Bratbak G."/>
            <person name="Claverie J.M."/>
        </authorList>
    </citation>
    <scope>NUCLEOTIDE SEQUENCE [LARGE SCALE GENOMIC DNA]</scope>
    <source>
        <strain evidence="1">CeV-01B</strain>
    </source>
</reference>
<proteinExistence type="predicted"/>
<dbReference type="KEGG" id="vg:26049171"/>